<accession>J7IU92</accession>
<dbReference type="Pfam" id="PF02743">
    <property type="entry name" value="dCache_1"/>
    <property type="match status" value="1"/>
</dbReference>
<dbReference type="InterPro" id="IPR052020">
    <property type="entry name" value="Cyclic_di-GMP/3'3'-cGAMP_PDE"/>
</dbReference>
<keyword evidence="19" id="KW-1185">Reference proteome</keyword>
<dbReference type="Pfam" id="PF00990">
    <property type="entry name" value="GGDEF"/>
    <property type="match status" value="1"/>
</dbReference>
<dbReference type="SMART" id="SM00471">
    <property type="entry name" value="HDc"/>
    <property type="match status" value="1"/>
</dbReference>
<dbReference type="InterPro" id="IPR003607">
    <property type="entry name" value="HD/PDEase_dom"/>
</dbReference>
<dbReference type="PANTHER" id="PTHR45228:SF1">
    <property type="entry name" value="CYCLIC DI-GMP PHOSPHODIESTERASE TM_0186"/>
    <property type="match status" value="1"/>
</dbReference>
<dbReference type="eggNOG" id="COG3437">
    <property type="taxonomic scope" value="Bacteria"/>
</dbReference>
<dbReference type="PROSITE" id="PS51832">
    <property type="entry name" value="HD_GYP"/>
    <property type="match status" value="1"/>
</dbReference>
<dbReference type="Proteomes" id="UP000005262">
    <property type="component" value="Chromosome"/>
</dbReference>
<evidence type="ECO:0000256" key="1">
    <source>
        <dbReference type="ARBA" id="ARBA00004651"/>
    </source>
</evidence>
<evidence type="ECO:0000259" key="16">
    <source>
        <dbReference type="PROSITE" id="PS50887"/>
    </source>
</evidence>
<dbReference type="Pfam" id="PF13487">
    <property type="entry name" value="HD_5"/>
    <property type="match status" value="1"/>
</dbReference>
<keyword evidence="3" id="KW-0597">Phosphoprotein</keyword>
<dbReference type="Pfam" id="PF13426">
    <property type="entry name" value="PAS_9"/>
    <property type="match status" value="1"/>
</dbReference>
<dbReference type="SUPFAM" id="SSF103190">
    <property type="entry name" value="Sensory domain-like"/>
    <property type="match status" value="1"/>
</dbReference>
<keyword evidence="5 13" id="KW-0812">Transmembrane</keyword>
<reference evidence="19" key="2">
    <citation type="submission" date="2012-08" db="EMBL/GenBank/DDBJ databases">
        <title>Finished genome of Desulfosporosinus meridiei DSM 13257.</title>
        <authorList>
            <person name="Huntemann M."/>
            <person name="Wei C.-L."/>
            <person name="Han J."/>
            <person name="Detter J.C."/>
            <person name="Han C."/>
            <person name="Davenport K."/>
            <person name="Daligault H."/>
            <person name="Erkkila T."/>
            <person name="Gu W."/>
            <person name="Munk A.C.C."/>
            <person name="Teshima H."/>
            <person name="Xu Y."/>
            <person name="Chain P."/>
            <person name="Tapia R."/>
            <person name="Chen A."/>
            <person name="Krypides N."/>
            <person name="Mavromatis K."/>
            <person name="Markowitz V."/>
            <person name="Szeto E."/>
            <person name="Ivanova N."/>
            <person name="Mikhailova N."/>
            <person name="Ovchinnikova G."/>
            <person name="Pagani I."/>
            <person name="Pati A."/>
            <person name="Goodwin L."/>
            <person name="Peters L."/>
            <person name="Pitluck S."/>
            <person name="Woyke T."/>
            <person name="Pester M."/>
            <person name="Spring S."/>
            <person name="Ollivier B."/>
            <person name="Rattei T."/>
            <person name="Klenk H.-P."/>
            <person name="Wagner M."/>
            <person name="Loy A."/>
        </authorList>
    </citation>
    <scope>NUCLEOTIDE SEQUENCE [LARGE SCALE GENOMIC DNA]</scope>
    <source>
        <strain evidence="19">ATCC BAA-275 / DSM 13257 / NCIMB 13706 / S10</strain>
    </source>
</reference>
<comment type="subcellular location">
    <subcellularLocation>
        <location evidence="1">Cell membrane</location>
        <topology evidence="1">Multi-pass membrane protein</topology>
    </subcellularLocation>
</comment>
<dbReference type="KEGG" id="dmi:Desmer_1767"/>
<evidence type="ECO:0000313" key="18">
    <source>
        <dbReference type="EMBL" id="AFQ43734.1"/>
    </source>
</evidence>
<dbReference type="SMART" id="SM00091">
    <property type="entry name" value="PAS"/>
    <property type="match status" value="1"/>
</dbReference>
<feature type="domain" description="GGDEF" evidence="16">
    <location>
        <begin position="578"/>
        <end position="710"/>
    </location>
</feature>
<dbReference type="CDD" id="cd00077">
    <property type="entry name" value="HDc"/>
    <property type="match status" value="1"/>
</dbReference>
<evidence type="ECO:0000256" key="12">
    <source>
        <dbReference type="SAM" id="Coils"/>
    </source>
</evidence>
<dbReference type="SUPFAM" id="SSF55785">
    <property type="entry name" value="PYP-like sensor domain (PAS domain)"/>
    <property type="match status" value="1"/>
</dbReference>
<reference evidence="18 19" key="1">
    <citation type="journal article" date="2012" name="J. Bacteriol.">
        <title>Complete genome sequences of Desulfosporosinus orientis DSM765T, Desulfosporosinus youngiae DSM17734T, Desulfosporosinus meridiei DSM13257T, and Desulfosporosinus acidiphilus DSM22704T.</title>
        <authorList>
            <person name="Pester M."/>
            <person name="Brambilla E."/>
            <person name="Alazard D."/>
            <person name="Rattei T."/>
            <person name="Weinmaier T."/>
            <person name="Han J."/>
            <person name="Lucas S."/>
            <person name="Lapidus A."/>
            <person name="Cheng J.F."/>
            <person name="Goodwin L."/>
            <person name="Pitluck S."/>
            <person name="Peters L."/>
            <person name="Ovchinnikova G."/>
            <person name="Teshima H."/>
            <person name="Detter J.C."/>
            <person name="Han C.S."/>
            <person name="Tapia R."/>
            <person name="Land M.L."/>
            <person name="Hauser L."/>
            <person name="Kyrpides N.C."/>
            <person name="Ivanova N.N."/>
            <person name="Pagani I."/>
            <person name="Huntmann M."/>
            <person name="Wei C.L."/>
            <person name="Davenport K.W."/>
            <person name="Daligault H."/>
            <person name="Chain P.S."/>
            <person name="Chen A."/>
            <person name="Mavromatis K."/>
            <person name="Markowitz V."/>
            <person name="Szeto E."/>
            <person name="Mikhailova N."/>
            <person name="Pati A."/>
            <person name="Wagner M."/>
            <person name="Woyke T."/>
            <person name="Ollivier B."/>
            <person name="Klenk H.P."/>
            <person name="Spring S."/>
            <person name="Loy A."/>
        </authorList>
    </citation>
    <scope>NUCLEOTIDE SEQUENCE [LARGE SCALE GENOMIC DNA]</scope>
    <source>
        <strain evidence="19">ATCC BAA-275 / DSM 13257 / NCIMB 13706 / S10</strain>
    </source>
</reference>
<keyword evidence="11 13" id="KW-0472">Membrane</keyword>
<evidence type="ECO:0000256" key="13">
    <source>
        <dbReference type="SAM" id="Phobius"/>
    </source>
</evidence>
<dbReference type="EMBL" id="CP003629">
    <property type="protein sequence ID" value="AFQ43734.1"/>
    <property type="molecule type" value="Genomic_DNA"/>
</dbReference>
<dbReference type="InterPro" id="IPR029787">
    <property type="entry name" value="Nucleotide_cyclase"/>
</dbReference>
<keyword evidence="9 13" id="KW-1133">Transmembrane helix</keyword>
<dbReference type="GO" id="GO:0016301">
    <property type="term" value="F:kinase activity"/>
    <property type="evidence" value="ECO:0007669"/>
    <property type="project" value="UniProtKB-KW"/>
</dbReference>
<evidence type="ECO:0000256" key="8">
    <source>
        <dbReference type="ARBA" id="ARBA00022840"/>
    </source>
</evidence>
<dbReference type="SUPFAM" id="SSF55073">
    <property type="entry name" value="Nucleotide cyclase"/>
    <property type="match status" value="1"/>
</dbReference>
<protein>
    <submittedName>
        <fullName evidence="18">PAS domain S-box/diguanylate cyclase (GGDEF) domain-containing protein</fullName>
    </submittedName>
</protein>
<dbReference type="GO" id="GO:0005524">
    <property type="term" value="F:ATP binding"/>
    <property type="evidence" value="ECO:0007669"/>
    <property type="project" value="UniProtKB-KW"/>
</dbReference>
<dbReference type="CDD" id="cd18773">
    <property type="entry name" value="PDC1_HK_sensor"/>
    <property type="match status" value="1"/>
</dbReference>
<feature type="transmembrane region" description="Helical" evidence="13">
    <location>
        <begin position="289"/>
        <end position="310"/>
    </location>
</feature>
<evidence type="ECO:0000259" key="15">
    <source>
        <dbReference type="PROSITE" id="PS50113"/>
    </source>
</evidence>
<evidence type="ECO:0000256" key="6">
    <source>
        <dbReference type="ARBA" id="ARBA00022741"/>
    </source>
</evidence>
<dbReference type="PROSITE" id="PS50112">
    <property type="entry name" value="PAS"/>
    <property type="match status" value="1"/>
</dbReference>
<evidence type="ECO:0000256" key="7">
    <source>
        <dbReference type="ARBA" id="ARBA00022777"/>
    </source>
</evidence>
<dbReference type="InterPro" id="IPR029151">
    <property type="entry name" value="Sensor-like_sf"/>
</dbReference>
<keyword evidence="12" id="KW-0175">Coiled coil</keyword>
<dbReference type="SUPFAM" id="SSF109604">
    <property type="entry name" value="HD-domain/PDEase-like"/>
    <property type="match status" value="1"/>
</dbReference>
<dbReference type="eggNOG" id="COG2202">
    <property type="taxonomic scope" value="Bacteria"/>
</dbReference>
<dbReference type="NCBIfam" id="TIGR00254">
    <property type="entry name" value="GGDEF"/>
    <property type="match status" value="1"/>
</dbReference>
<dbReference type="InterPro" id="IPR033479">
    <property type="entry name" value="dCache_1"/>
</dbReference>
<evidence type="ECO:0000256" key="4">
    <source>
        <dbReference type="ARBA" id="ARBA00022679"/>
    </source>
</evidence>
<sequence length="897" mass="102183">MLFKVKMGIFMGGRMKKKKFKIPVTVLMIMALTFGLGGLSFLAIYKTRSVLMNNLEAHTTSLTHSLSSKVSLWLNAHESKLEIMANIPLMKSGDKDLILSYLNEEVQRNQGYEELFYADREGNYLQNTGLQGSLTERDYFNKVMATGDTIISDPLYSKGNGRHIIVVAAPIKNGSKVVGLIGGCINLSELTELISAKDGEVSKAFIVQKDGLMITHPNEEFIMTYNGRMYNRSSLGYKDTINKMIQGESGITRNTFEDGDKYLAYAPVVGVNWSLGVTVPASYVLNQLYYLPVYFVVVTVCLGLVLAVLMRRWFVRPLTKLARFTSELNENIYGLENNYLVDSPVIEVESLATNFRRMAVELQDNFRKLANSEISLKEEIYNKMTVQKDLESSYEELEAVEEELRYNYEKLQSKEKMLRESERRLRSMLENVKLITGIIDMDGNIIFCNDFILGLTGYEKDEVVGHNFFDVFISHDFRRKAKRWLKGVLASKDIVVHNIYPIRTKAGNNRFVHWNHTLLFDADGNVSGIASIGEDITERKQFQEKLEHISFHDAITDLYNRTYFEEKMRSLQGNDSNSPVGIIVCDVDGLKLVNDTLGHSTGDKLLWLTGTIIKKCFREEDLIFRIGGDEFAVILPKSDLTVVEKACYRIRKGVEKYNLENKEFPLSLSMGFAVSGTTNVNLDEVFKEADDGMYREKLHRSKSTRSAIVQAMMKALEARDFITEGHADRLQDLVIMLGEAITLSERTLSDLRLLAQFHDIGKVGIPDRILFKTGRLTEDEFKEMQRHSEIGHRIAQSAPDLLPISDFILRHHEWWNGKGYPLGLKEEEIPLECRILAIADAYDAMTSNRPYRKGMSQEQALNELTKNQGIQFDPILVPIFNRMIRSGASMRQVRYIN</sequence>
<dbReference type="CDD" id="cd00130">
    <property type="entry name" value="PAS"/>
    <property type="match status" value="1"/>
</dbReference>
<dbReference type="STRING" id="768704.Desmer_1767"/>
<keyword evidence="10" id="KW-0902">Two-component regulatory system</keyword>
<feature type="domain" description="HD-GYP" evidence="17">
    <location>
        <begin position="701"/>
        <end position="896"/>
    </location>
</feature>
<evidence type="ECO:0000256" key="5">
    <source>
        <dbReference type="ARBA" id="ARBA00022692"/>
    </source>
</evidence>
<dbReference type="InterPro" id="IPR037522">
    <property type="entry name" value="HD_GYP_dom"/>
</dbReference>
<dbReference type="AlphaFoldDB" id="J7IU92"/>
<feature type="domain" description="PAS" evidence="14">
    <location>
        <begin position="421"/>
        <end position="492"/>
    </location>
</feature>
<keyword evidence="7" id="KW-0418">Kinase</keyword>
<dbReference type="GO" id="GO:0000160">
    <property type="term" value="P:phosphorelay signal transduction system"/>
    <property type="evidence" value="ECO:0007669"/>
    <property type="project" value="UniProtKB-KW"/>
</dbReference>
<keyword evidence="2" id="KW-1003">Cell membrane</keyword>
<organism evidence="18 19">
    <name type="scientific">Desulfosporosinus meridiei (strain ATCC BAA-275 / DSM 13257 / KCTC 12902 / NCIMB 13706 / S10)</name>
    <dbReference type="NCBI Taxonomy" id="768704"/>
    <lineage>
        <taxon>Bacteria</taxon>
        <taxon>Bacillati</taxon>
        <taxon>Bacillota</taxon>
        <taxon>Clostridia</taxon>
        <taxon>Eubacteriales</taxon>
        <taxon>Desulfitobacteriaceae</taxon>
        <taxon>Desulfosporosinus</taxon>
    </lineage>
</organism>
<dbReference type="PROSITE" id="PS50113">
    <property type="entry name" value="PAC"/>
    <property type="match status" value="1"/>
</dbReference>
<evidence type="ECO:0000256" key="11">
    <source>
        <dbReference type="ARBA" id="ARBA00023136"/>
    </source>
</evidence>
<dbReference type="InterPro" id="IPR043128">
    <property type="entry name" value="Rev_trsase/Diguanyl_cyclase"/>
</dbReference>
<name>J7IU92_DESMD</name>
<dbReference type="InterPro" id="IPR000700">
    <property type="entry name" value="PAS-assoc_C"/>
</dbReference>
<dbReference type="InterPro" id="IPR000014">
    <property type="entry name" value="PAS"/>
</dbReference>
<dbReference type="SMART" id="SM00267">
    <property type="entry name" value="GGDEF"/>
    <property type="match status" value="1"/>
</dbReference>
<dbReference type="Gene3D" id="3.30.450.20">
    <property type="entry name" value="PAS domain"/>
    <property type="match status" value="3"/>
</dbReference>
<feature type="transmembrane region" description="Helical" evidence="13">
    <location>
        <begin position="20"/>
        <end position="45"/>
    </location>
</feature>
<dbReference type="CDD" id="cd12912">
    <property type="entry name" value="PDC2_MCP_like"/>
    <property type="match status" value="1"/>
</dbReference>
<feature type="domain" description="PAC" evidence="15">
    <location>
        <begin position="490"/>
        <end position="548"/>
    </location>
</feature>
<evidence type="ECO:0000256" key="3">
    <source>
        <dbReference type="ARBA" id="ARBA00022553"/>
    </source>
</evidence>
<evidence type="ECO:0000256" key="10">
    <source>
        <dbReference type="ARBA" id="ARBA00023012"/>
    </source>
</evidence>
<evidence type="ECO:0000259" key="17">
    <source>
        <dbReference type="PROSITE" id="PS51832"/>
    </source>
</evidence>
<feature type="coiled-coil region" evidence="12">
    <location>
        <begin position="383"/>
        <end position="431"/>
    </location>
</feature>
<evidence type="ECO:0000256" key="2">
    <source>
        <dbReference type="ARBA" id="ARBA00022475"/>
    </source>
</evidence>
<dbReference type="Gene3D" id="1.10.3210.10">
    <property type="entry name" value="Hypothetical protein af1432"/>
    <property type="match status" value="1"/>
</dbReference>
<evidence type="ECO:0000256" key="9">
    <source>
        <dbReference type="ARBA" id="ARBA00022989"/>
    </source>
</evidence>
<evidence type="ECO:0000313" key="19">
    <source>
        <dbReference type="Proteomes" id="UP000005262"/>
    </source>
</evidence>
<gene>
    <name evidence="18" type="ordered locus">Desmer_1767</name>
</gene>
<dbReference type="Gene3D" id="3.30.70.270">
    <property type="match status" value="1"/>
</dbReference>
<dbReference type="HOGENOM" id="CLU_014477_0_0_9"/>
<dbReference type="CDD" id="cd01949">
    <property type="entry name" value="GGDEF"/>
    <property type="match status" value="1"/>
</dbReference>
<keyword evidence="8" id="KW-0067">ATP-binding</keyword>
<keyword evidence="6" id="KW-0547">Nucleotide-binding</keyword>
<dbReference type="PANTHER" id="PTHR45228">
    <property type="entry name" value="CYCLIC DI-GMP PHOSPHODIESTERASE TM_0186-RELATED"/>
    <property type="match status" value="1"/>
</dbReference>
<dbReference type="GO" id="GO:0005886">
    <property type="term" value="C:plasma membrane"/>
    <property type="evidence" value="ECO:0007669"/>
    <property type="project" value="UniProtKB-SubCell"/>
</dbReference>
<keyword evidence="4" id="KW-0808">Transferase</keyword>
<evidence type="ECO:0000259" key="14">
    <source>
        <dbReference type="PROSITE" id="PS50112"/>
    </source>
</evidence>
<dbReference type="InterPro" id="IPR035965">
    <property type="entry name" value="PAS-like_dom_sf"/>
</dbReference>
<dbReference type="InterPro" id="IPR000160">
    <property type="entry name" value="GGDEF_dom"/>
</dbReference>
<dbReference type="Gene3D" id="6.10.340.10">
    <property type="match status" value="1"/>
</dbReference>
<dbReference type="PROSITE" id="PS50887">
    <property type="entry name" value="GGDEF"/>
    <property type="match status" value="1"/>
</dbReference>
<proteinExistence type="predicted"/>
<dbReference type="NCBIfam" id="TIGR00229">
    <property type="entry name" value="sensory_box"/>
    <property type="match status" value="1"/>
</dbReference>